<dbReference type="Proteomes" id="UP001497497">
    <property type="component" value="Unassembled WGS sequence"/>
</dbReference>
<keyword evidence="3 5" id="KW-1133">Transmembrane helix</keyword>
<evidence type="ECO:0000256" key="5">
    <source>
        <dbReference type="SAM" id="Phobius"/>
    </source>
</evidence>
<keyword evidence="7" id="KW-1185">Reference proteome</keyword>
<sequence>MPRSQPIERQIIARHTYKTGGALVVAYVALYFAIPIPLPPLPGLIDRLVFTLRLQSFSCLTLIGGIVDVALTRYNTIAVDPINGRGEHHVAIGVRYLTNTVEQFIVSFVGQLVLTTYLTEPQMKVVPILVLFFVVGRVTFYYGYKMSYLNRALGFTATFGSSLAVWVVVMFYVISDLFS</sequence>
<dbReference type="GO" id="GO:0032588">
    <property type="term" value="C:trans-Golgi network membrane"/>
    <property type="evidence" value="ECO:0007669"/>
    <property type="project" value="TreeGrafter"/>
</dbReference>
<dbReference type="PANTHER" id="PTHR31004:SF1">
    <property type="entry name" value="TRANSMEMBRANE PROTEIN 79"/>
    <property type="match status" value="1"/>
</dbReference>
<evidence type="ECO:0008006" key="8">
    <source>
        <dbReference type="Google" id="ProtNLM"/>
    </source>
</evidence>
<dbReference type="InterPro" id="IPR001129">
    <property type="entry name" value="Membr-assoc_MAPEG"/>
</dbReference>
<evidence type="ECO:0000313" key="6">
    <source>
        <dbReference type="EMBL" id="CAL1541125.1"/>
    </source>
</evidence>
<feature type="transmembrane region" description="Helical" evidence="5">
    <location>
        <begin position="50"/>
        <end position="71"/>
    </location>
</feature>
<dbReference type="EMBL" id="CAXITT010000416">
    <property type="protein sequence ID" value="CAL1541125.1"/>
    <property type="molecule type" value="Genomic_DNA"/>
</dbReference>
<dbReference type="GO" id="GO:0045055">
    <property type="term" value="P:regulated exocytosis"/>
    <property type="evidence" value="ECO:0007669"/>
    <property type="project" value="TreeGrafter"/>
</dbReference>
<feature type="transmembrane region" description="Helical" evidence="5">
    <location>
        <begin position="20"/>
        <end position="38"/>
    </location>
</feature>
<evidence type="ECO:0000256" key="3">
    <source>
        <dbReference type="ARBA" id="ARBA00022989"/>
    </source>
</evidence>
<accession>A0AAV2I4L6</accession>
<comment type="subcellular location">
    <subcellularLocation>
        <location evidence="1">Membrane</location>
    </subcellularLocation>
</comment>
<comment type="caution">
    <text evidence="6">The sequence shown here is derived from an EMBL/GenBank/DDBJ whole genome shotgun (WGS) entry which is preliminary data.</text>
</comment>
<name>A0AAV2I4L6_LYMST</name>
<feature type="transmembrane region" description="Helical" evidence="5">
    <location>
        <begin position="92"/>
        <end position="113"/>
    </location>
</feature>
<dbReference type="SUPFAM" id="SSF161084">
    <property type="entry name" value="MAPEG domain-like"/>
    <property type="match status" value="1"/>
</dbReference>
<dbReference type="Gene3D" id="1.20.120.550">
    <property type="entry name" value="Membrane associated eicosanoid/glutathione metabolism-like domain"/>
    <property type="match status" value="1"/>
</dbReference>
<keyword evidence="2 5" id="KW-0812">Transmembrane</keyword>
<dbReference type="GO" id="GO:0005765">
    <property type="term" value="C:lysosomal membrane"/>
    <property type="evidence" value="ECO:0007669"/>
    <property type="project" value="TreeGrafter"/>
</dbReference>
<feature type="transmembrane region" description="Helical" evidence="5">
    <location>
        <begin position="153"/>
        <end position="174"/>
    </location>
</feature>
<organism evidence="6 7">
    <name type="scientific">Lymnaea stagnalis</name>
    <name type="common">Great pond snail</name>
    <name type="synonym">Helix stagnalis</name>
    <dbReference type="NCBI Taxonomy" id="6523"/>
    <lineage>
        <taxon>Eukaryota</taxon>
        <taxon>Metazoa</taxon>
        <taxon>Spiralia</taxon>
        <taxon>Lophotrochozoa</taxon>
        <taxon>Mollusca</taxon>
        <taxon>Gastropoda</taxon>
        <taxon>Heterobranchia</taxon>
        <taxon>Euthyneura</taxon>
        <taxon>Panpulmonata</taxon>
        <taxon>Hygrophila</taxon>
        <taxon>Lymnaeoidea</taxon>
        <taxon>Lymnaeidae</taxon>
        <taxon>Lymnaea</taxon>
    </lineage>
</organism>
<evidence type="ECO:0000256" key="2">
    <source>
        <dbReference type="ARBA" id="ARBA00022692"/>
    </source>
</evidence>
<dbReference type="AlphaFoldDB" id="A0AAV2I4L6"/>
<dbReference type="InterPro" id="IPR023352">
    <property type="entry name" value="MAPEG-like_dom_sf"/>
</dbReference>
<evidence type="ECO:0000313" key="7">
    <source>
        <dbReference type="Proteomes" id="UP001497497"/>
    </source>
</evidence>
<feature type="transmembrane region" description="Helical" evidence="5">
    <location>
        <begin position="125"/>
        <end position="144"/>
    </location>
</feature>
<evidence type="ECO:0000256" key="1">
    <source>
        <dbReference type="ARBA" id="ARBA00004370"/>
    </source>
</evidence>
<protein>
    <recommendedName>
        <fullName evidence="8">MAPEG family protein</fullName>
    </recommendedName>
</protein>
<evidence type="ECO:0000256" key="4">
    <source>
        <dbReference type="ARBA" id="ARBA00023136"/>
    </source>
</evidence>
<proteinExistence type="predicted"/>
<gene>
    <name evidence="6" type="ORF">GSLYS_00014767001</name>
</gene>
<reference evidence="6 7" key="1">
    <citation type="submission" date="2024-04" db="EMBL/GenBank/DDBJ databases">
        <authorList>
            <consortium name="Genoscope - CEA"/>
            <person name="William W."/>
        </authorList>
    </citation>
    <scope>NUCLEOTIDE SEQUENCE [LARGE SCALE GENOMIC DNA]</scope>
</reference>
<keyword evidence="4 5" id="KW-0472">Membrane</keyword>
<dbReference type="Pfam" id="PF01124">
    <property type="entry name" value="MAPEG"/>
    <property type="match status" value="1"/>
</dbReference>
<dbReference type="PANTHER" id="PTHR31004">
    <property type="entry name" value="TRANSMEMBRANE PROTEIN 79"/>
    <property type="match status" value="1"/>
</dbReference>